<protein>
    <submittedName>
        <fullName evidence="1">Uncharacterized protein</fullName>
    </submittedName>
</protein>
<accession>A0ACC1MWK8</accession>
<organism evidence="1 2">
    <name type="scientific">Zarea fungicola</name>
    <dbReference type="NCBI Taxonomy" id="93591"/>
    <lineage>
        <taxon>Eukaryota</taxon>
        <taxon>Fungi</taxon>
        <taxon>Dikarya</taxon>
        <taxon>Ascomycota</taxon>
        <taxon>Pezizomycotina</taxon>
        <taxon>Sordariomycetes</taxon>
        <taxon>Hypocreomycetidae</taxon>
        <taxon>Hypocreales</taxon>
        <taxon>Cordycipitaceae</taxon>
        <taxon>Zarea</taxon>
    </lineage>
</organism>
<comment type="caution">
    <text evidence="1">The sequence shown here is derived from an EMBL/GenBank/DDBJ whole genome shotgun (WGS) entry which is preliminary data.</text>
</comment>
<evidence type="ECO:0000313" key="2">
    <source>
        <dbReference type="Proteomes" id="UP001143910"/>
    </source>
</evidence>
<keyword evidence="2" id="KW-1185">Reference proteome</keyword>
<dbReference type="EMBL" id="JANJQO010001419">
    <property type="protein sequence ID" value="KAJ2971044.1"/>
    <property type="molecule type" value="Genomic_DNA"/>
</dbReference>
<sequence>MLHRAKLTLTIAGTAMATASLQSSTVSPAAAEEESAIPALVEKRNEAITQAPTTPGTLQERGYVPPDLVGYRSFDSYYCSIWGTYSGYGACCPAGAEYCNNYATRCAGNQPVFIGDRTGKDCGTSFCDTLTVYSNLDGTTAATATMTDVLCFEQILVELDPRTAYKQTFNLKPTTQPTTTTPTSTSTGKPNAGIAPKAPNSVTLGFGVAFAVLLSFL</sequence>
<proteinExistence type="predicted"/>
<evidence type="ECO:0000313" key="1">
    <source>
        <dbReference type="EMBL" id="KAJ2971044.1"/>
    </source>
</evidence>
<gene>
    <name evidence="1" type="ORF">NQ176_g7882</name>
</gene>
<reference evidence="1" key="1">
    <citation type="submission" date="2022-08" db="EMBL/GenBank/DDBJ databases">
        <title>Genome Sequence of Lecanicillium fungicola.</title>
        <authorList>
            <person name="Buettner E."/>
        </authorList>
    </citation>
    <scope>NUCLEOTIDE SEQUENCE</scope>
    <source>
        <strain evidence="1">Babe33</strain>
    </source>
</reference>
<name>A0ACC1MWK8_9HYPO</name>
<dbReference type="Proteomes" id="UP001143910">
    <property type="component" value="Unassembled WGS sequence"/>
</dbReference>